<name>A0A0A8YAQ1_ARUDO</name>
<evidence type="ECO:0000313" key="1">
    <source>
        <dbReference type="EMBL" id="JAD23009.1"/>
    </source>
</evidence>
<dbReference type="AlphaFoldDB" id="A0A0A8YAQ1"/>
<sequence>MVLLNILFYDHTFLLEMIATALRIIHFTILQ</sequence>
<proteinExistence type="predicted"/>
<organism evidence="1">
    <name type="scientific">Arundo donax</name>
    <name type="common">Giant reed</name>
    <name type="synonym">Donax arundinaceus</name>
    <dbReference type="NCBI Taxonomy" id="35708"/>
    <lineage>
        <taxon>Eukaryota</taxon>
        <taxon>Viridiplantae</taxon>
        <taxon>Streptophyta</taxon>
        <taxon>Embryophyta</taxon>
        <taxon>Tracheophyta</taxon>
        <taxon>Spermatophyta</taxon>
        <taxon>Magnoliopsida</taxon>
        <taxon>Liliopsida</taxon>
        <taxon>Poales</taxon>
        <taxon>Poaceae</taxon>
        <taxon>PACMAD clade</taxon>
        <taxon>Arundinoideae</taxon>
        <taxon>Arundineae</taxon>
        <taxon>Arundo</taxon>
    </lineage>
</organism>
<protein>
    <submittedName>
        <fullName evidence="1">Uncharacterized protein</fullName>
    </submittedName>
</protein>
<dbReference type="EMBL" id="GBRH01274886">
    <property type="protein sequence ID" value="JAD23009.1"/>
    <property type="molecule type" value="Transcribed_RNA"/>
</dbReference>
<accession>A0A0A8YAQ1</accession>
<reference evidence="1" key="1">
    <citation type="submission" date="2014-09" db="EMBL/GenBank/DDBJ databases">
        <authorList>
            <person name="Magalhaes I.L.F."/>
            <person name="Oliveira U."/>
            <person name="Santos F.R."/>
            <person name="Vidigal T.H.D.A."/>
            <person name="Brescovit A.D."/>
            <person name="Santos A.J."/>
        </authorList>
    </citation>
    <scope>NUCLEOTIDE SEQUENCE</scope>
    <source>
        <tissue evidence="1">Shoot tissue taken approximately 20 cm above the soil surface</tissue>
    </source>
</reference>
<reference evidence="1" key="2">
    <citation type="journal article" date="2015" name="Data Brief">
        <title>Shoot transcriptome of the giant reed, Arundo donax.</title>
        <authorList>
            <person name="Barrero R.A."/>
            <person name="Guerrero F.D."/>
            <person name="Moolhuijzen P."/>
            <person name="Goolsby J.A."/>
            <person name="Tidwell J."/>
            <person name="Bellgard S.E."/>
            <person name="Bellgard M.I."/>
        </authorList>
    </citation>
    <scope>NUCLEOTIDE SEQUENCE</scope>
    <source>
        <tissue evidence="1">Shoot tissue taken approximately 20 cm above the soil surface</tissue>
    </source>
</reference>